<dbReference type="InterPro" id="IPR021858">
    <property type="entry name" value="Fun_TF"/>
</dbReference>
<reference evidence="4" key="1">
    <citation type="journal article" date="2022" name="bioRxiv">
        <title>Deciphering the potential niche of two novel black yeast fungi from a biological soil crust based on their genomes, phenotypes, and melanin regulation.</title>
        <authorList>
            <consortium name="DOE Joint Genome Institute"/>
            <person name="Carr E.C."/>
            <person name="Barton Q."/>
            <person name="Grambo S."/>
            <person name="Sullivan M."/>
            <person name="Renfro C.M."/>
            <person name="Kuo A."/>
            <person name="Pangilinan J."/>
            <person name="Lipzen A."/>
            <person name="Keymanesh K."/>
            <person name="Savage E."/>
            <person name="Barry K."/>
            <person name="Grigoriev I.V."/>
            <person name="Riekhof W.R."/>
            <person name="Harris S.S."/>
        </authorList>
    </citation>
    <scope>NUCLEOTIDE SEQUENCE</scope>
    <source>
        <strain evidence="4">JF 03-4F</strain>
    </source>
</reference>
<dbReference type="GO" id="GO:0000976">
    <property type="term" value="F:transcription cis-regulatory region binding"/>
    <property type="evidence" value="ECO:0007669"/>
    <property type="project" value="TreeGrafter"/>
</dbReference>
<dbReference type="AlphaFoldDB" id="A0AAN6E8M5"/>
<keyword evidence="5" id="KW-1185">Reference proteome</keyword>
<evidence type="ECO:0000313" key="5">
    <source>
        <dbReference type="Proteomes" id="UP001203852"/>
    </source>
</evidence>
<name>A0AAN6E8M5_9EURO</name>
<organism evidence="4 5">
    <name type="scientific">Exophiala viscosa</name>
    <dbReference type="NCBI Taxonomy" id="2486360"/>
    <lineage>
        <taxon>Eukaryota</taxon>
        <taxon>Fungi</taxon>
        <taxon>Dikarya</taxon>
        <taxon>Ascomycota</taxon>
        <taxon>Pezizomycotina</taxon>
        <taxon>Eurotiomycetes</taxon>
        <taxon>Chaetothyriomycetidae</taxon>
        <taxon>Chaetothyriales</taxon>
        <taxon>Herpotrichiellaceae</taxon>
        <taxon>Exophiala</taxon>
    </lineage>
</organism>
<accession>A0AAN6E8M5</accession>
<dbReference type="PANTHER" id="PTHR37534">
    <property type="entry name" value="TRANSCRIPTIONAL ACTIVATOR PROTEIN UGA3"/>
    <property type="match status" value="1"/>
</dbReference>
<dbReference type="GO" id="GO:0003700">
    <property type="term" value="F:DNA-binding transcription factor activity"/>
    <property type="evidence" value="ECO:0007669"/>
    <property type="project" value="TreeGrafter"/>
</dbReference>
<proteinExistence type="predicted"/>
<dbReference type="Pfam" id="PF11951">
    <property type="entry name" value="Fungal_trans_2"/>
    <property type="match status" value="1"/>
</dbReference>
<dbReference type="GO" id="GO:0005634">
    <property type="term" value="C:nucleus"/>
    <property type="evidence" value="ECO:0007669"/>
    <property type="project" value="UniProtKB-SubCell"/>
</dbReference>
<gene>
    <name evidence="4" type="ORF">EDD36DRAFT_414371</name>
</gene>
<protein>
    <submittedName>
        <fullName evidence="4">Fungal-specific transcription factor domain-containing protein</fullName>
    </submittedName>
</protein>
<evidence type="ECO:0000256" key="3">
    <source>
        <dbReference type="SAM" id="MobiDB-lite"/>
    </source>
</evidence>
<evidence type="ECO:0000256" key="2">
    <source>
        <dbReference type="ARBA" id="ARBA00023242"/>
    </source>
</evidence>
<evidence type="ECO:0000313" key="4">
    <source>
        <dbReference type="EMBL" id="KAI1618710.1"/>
    </source>
</evidence>
<feature type="region of interest" description="Disordered" evidence="3">
    <location>
        <begin position="1"/>
        <end position="29"/>
    </location>
</feature>
<comment type="caution">
    <text evidence="4">The sequence shown here is derived from an EMBL/GenBank/DDBJ whole genome shotgun (WGS) entry which is preliminary data.</text>
</comment>
<comment type="subcellular location">
    <subcellularLocation>
        <location evidence="1">Nucleus</location>
    </subcellularLocation>
</comment>
<dbReference type="PANTHER" id="PTHR37534:SF51">
    <property type="entry name" value="ACRIFLAVINE SENSITIVITY CONTROL PROTEIN ACR-2"/>
    <property type="match status" value="1"/>
</dbReference>
<evidence type="ECO:0000256" key="1">
    <source>
        <dbReference type="ARBA" id="ARBA00004123"/>
    </source>
</evidence>
<dbReference type="Proteomes" id="UP001203852">
    <property type="component" value="Unassembled WGS sequence"/>
</dbReference>
<keyword evidence="2" id="KW-0539">Nucleus</keyword>
<sequence length="461" mass="50907">MTDIRGKHQTQRTSPAIVSKPHSSRGITEVSPLRPLLDPLVQDLDHATRKYLSYFASDVCKDLVLYDTPEHNPLRQLVPLTEQNSILLQVVVANSALHMSNACQKSLVLDEWALPLRHRTNLLSCYNDALRAKQRALSLLRSTLANITSADIDVALAVVLLFIEFELIDSGRDNWRYHLDGARTIVETWCGTSISTQGLMSPLRSCLISNCLVFDILGSALACSSGGLPGEVFSDGAVSLLLDAEGNHCSSFPTCLLQLIRAGAHLSRPDHSSSPLDSSSHSNRQQLLLLLSTAHSFNPLVWATRLQPHSPASDLLLRTHMASAHRAAVCIYLSRLLLSLCPAENLSHDLEVLVAETIMHLSVIRPSDELFKASPWPAFIAGAETNDFARREWVARRFHELWEVEPWGLVREALGVLQSIWSGRRSGVLVNNEGGALLEEINGDKDWIEDLKAAGVNWLIV</sequence>
<dbReference type="GO" id="GO:0045944">
    <property type="term" value="P:positive regulation of transcription by RNA polymerase II"/>
    <property type="evidence" value="ECO:0007669"/>
    <property type="project" value="TreeGrafter"/>
</dbReference>
<dbReference type="EMBL" id="MU404350">
    <property type="protein sequence ID" value="KAI1618710.1"/>
    <property type="molecule type" value="Genomic_DNA"/>
</dbReference>